<dbReference type="Proteomes" id="UP000593566">
    <property type="component" value="Unassembled WGS sequence"/>
</dbReference>
<proteinExistence type="predicted"/>
<dbReference type="GeneID" id="59332738"/>
<feature type="compositionally biased region" description="Low complexity" evidence="1">
    <location>
        <begin position="114"/>
        <end position="136"/>
    </location>
</feature>
<evidence type="ECO:0000256" key="1">
    <source>
        <dbReference type="SAM" id="MobiDB-lite"/>
    </source>
</evidence>
<keyword evidence="2" id="KW-0732">Signal</keyword>
<dbReference type="AlphaFoldDB" id="A0A8H6FK74"/>
<dbReference type="PANTHER" id="PTHR42039:SF1">
    <property type="entry name" value="PUTATIVE (AFU_ORTHOLOGUE AFUA_3G02940)-RELATED"/>
    <property type="match status" value="1"/>
</dbReference>
<dbReference type="PANTHER" id="PTHR42039">
    <property type="entry name" value="PUTATIVE (AFU_ORTHOLOGUE AFUA_3G02940)-RELATED"/>
    <property type="match status" value="1"/>
</dbReference>
<gene>
    <name evidence="3" type="ORF">HO133_004330</name>
</gene>
<sequence>MQLSYQALVLAALSLECVLAHPTHHQLHKHRRDLADLLHQKRTDFSDPATYAPGTFQDLDWASICAGGKCDPSSKSSSPAPANPAPANPAPANPAPANPAPASVPETGSGTVGGSTSSSTPASSPPASTSSASSSGSGSGSDSGSGSGICNDLSSVWTKGDTSRSNAVYMGDGSKCPGGCTSADSTKYSTYGAATLSANSGDAYRGNVGEPYGQNLLPLSDCNTDGHDYSITFAAKSPVTIALWNKVGDDWQTAGRTMTGASRNAWFLFDLAANENAVIGVAANSQVSFSQVCDRNENGQFNCPWGEADFSDTNNGAWSGYDYSVEANNYVNSGGISVTVDGFDVSDSNGCGFYKPGQEDTGCNTNPPAGSMHVKVSVG</sequence>
<protein>
    <submittedName>
        <fullName evidence="3">Uncharacterized protein</fullName>
    </submittedName>
</protein>
<feature type="region of interest" description="Disordered" evidence="1">
    <location>
        <begin position="70"/>
        <end position="147"/>
    </location>
</feature>
<dbReference type="InterPro" id="IPR038903">
    <property type="entry name" value="Allergen_Asp_f_4"/>
</dbReference>
<comment type="caution">
    <text evidence="3">The sequence shown here is derived from an EMBL/GenBank/DDBJ whole genome shotgun (WGS) entry which is preliminary data.</text>
</comment>
<dbReference type="Pfam" id="PF25312">
    <property type="entry name" value="Allergen_Asp_f_4"/>
    <property type="match status" value="1"/>
</dbReference>
<evidence type="ECO:0000313" key="3">
    <source>
        <dbReference type="EMBL" id="KAF6229992.1"/>
    </source>
</evidence>
<feature type="compositionally biased region" description="Gly residues" evidence="1">
    <location>
        <begin position="137"/>
        <end position="147"/>
    </location>
</feature>
<keyword evidence="4" id="KW-1185">Reference proteome</keyword>
<reference evidence="3 4" key="1">
    <citation type="journal article" date="2020" name="Genomics">
        <title>Complete, high-quality genomes from long-read metagenomic sequencing of two wolf lichen thalli reveals enigmatic genome architecture.</title>
        <authorList>
            <person name="McKenzie S.K."/>
            <person name="Walston R.F."/>
            <person name="Allen J.L."/>
        </authorList>
    </citation>
    <scope>NUCLEOTIDE SEQUENCE [LARGE SCALE GENOMIC DNA]</scope>
    <source>
        <strain evidence="3">WasteWater1</strain>
    </source>
</reference>
<feature type="compositionally biased region" description="Pro residues" evidence="1">
    <location>
        <begin position="81"/>
        <end position="99"/>
    </location>
</feature>
<evidence type="ECO:0000313" key="4">
    <source>
        <dbReference type="Proteomes" id="UP000593566"/>
    </source>
</evidence>
<organism evidence="3 4">
    <name type="scientific">Letharia lupina</name>
    <dbReference type="NCBI Taxonomy" id="560253"/>
    <lineage>
        <taxon>Eukaryota</taxon>
        <taxon>Fungi</taxon>
        <taxon>Dikarya</taxon>
        <taxon>Ascomycota</taxon>
        <taxon>Pezizomycotina</taxon>
        <taxon>Lecanoromycetes</taxon>
        <taxon>OSLEUM clade</taxon>
        <taxon>Lecanoromycetidae</taxon>
        <taxon>Lecanorales</taxon>
        <taxon>Lecanorineae</taxon>
        <taxon>Parmeliaceae</taxon>
        <taxon>Letharia</taxon>
    </lineage>
</organism>
<evidence type="ECO:0000256" key="2">
    <source>
        <dbReference type="SAM" id="SignalP"/>
    </source>
</evidence>
<accession>A0A8H6FK74</accession>
<dbReference type="GO" id="GO:0019863">
    <property type="term" value="F:IgE binding"/>
    <property type="evidence" value="ECO:0007669"/>
    <property type="project" value="InterPro"/>
</dbReference>
<feature type="chain" id="PRO_5034142045" evidence="2">
    <location>
        <begin position="21"/>
        <end position="379"/>
    </location>
</feature>
<dbReference type="RefSeq" id="XP_037157249.1">
    <property type="nucleotide sequence ID" value="XM_037295248.1"/>
</dbReference>
<name>A0A8H6FK74_9LECA</name>
<dbReference type="EMBL" id="JACCJB010000002">
    <property type="protein sequence ID" value="KAF6229992.1"/>
    <property type="molecule type" value="Genomic_DNA"/>
</dbReference>
<dbReference type="GO" id="GO:0005576">
    <property type="term" value="C:extracellular region"/>
    <property type="evidence" value="ECO:0007669"/>
    <property type="project" value="InterPro"/>
</dbReference>
<feature type="signal peptide" evidence="2">
    <location>
        <begin position="1"/>
        <end position="20"/>
    </location>
</feature>